<dbReference type="GO" id="GO:0016787">
    <property type="term" value="F:hydrolase activity"/>
    <property type="evidence" value="ECO:0007669"/>
    <property type="project" value="UniProtKB-KW"/>
</dbReference>
<evidence type="ECO:0000256" key="5">
    <source>
        <dbReference type="ARBA" id="ARBA00022801"/>
    </source>
</evidence>
<sequence length="75" mass="8271">MRSREVIQLIEADGWYQVDVKGSHHQFRHPKKRGRVTVPHPKSELPKGTVRSILKQAGLIQANGTASTSINGGSQ</sequence>
<keyword evidence="5" id="KW-0378">Hydrolase</keyword>
<evidence type="ECO:0000256" key="6">
    <source>
        <dbReference type="ARBA" id="ARBA00022884"/>
    </source>
</evidence>
<dbReference type="Pfam" id="PF07927">
    <property type="entry name" value="HicA_toxin"/>
    <property type="match status" value="1"/>
</dbReference>
<dbReference type="AlphaFoldDB" id="A0A1L5PWB6"/>
<dbReference type="SUPFAM" id="SSF54786">
    <property type="entry name" value="YcfA/nrd intein domain"/>
    <property type="match status" value="1"/>
</dbReference>
<dbReference type="PANTHER" id="PTHR34873:SF3">
    <property type="entry name" value="ADDICTION MODULE TOXIN, HICA FAMILY"/>
    <property type="match status" value="1"/>
</dbReference>
<evidence type="ECO:0000256" key="2">
    <source>
        <dbReference type="ARBA" id="ARBA00022649"/>
    </source>
</evidence>
<dbReference type="Gene3D" id="3.30.920.30">
    <property type="entry name" value="Hypothetical protein"/>
    <property type="match status" value="1"/>
</dbReference>
<dbReference type="InterPro" id="IPR012933">
    <property type="entry name" value="HicA_mRNA_interferase"/>
</dbReference>
<comment type="similarity">
    <text evidence="1">Belongs to the HicA mRNA interferase family.</text>
</comment>
<name>A0A1L5PWB6_PSEPU</name>
<feature type="compositionally biased region" description="Basic residues" evidence="8">
    <location>
        <begin position="23"/>
        <end position="35"/>
    </location>
</feature>
<organism evidence="9 10">
    <name type="scientific">Pseudomonas putida</name>
    <name type="common">Arthrobacter siderocapsulatus</name>
    <dbReference type="NCBI Taxonomy" id="303"/>
    <lineage>
        <taxon>Bacteria</taxon>
        <taxon>Pseudomonadati</taxon>
        <taxon>Pseudomonadota</taxon>
        <taxon>Gammaproteobacteria</taxon>
        <taxon>Pseudomonadales</taxon>
        <taxon>Pseudomonadaceae</taxon>
        <taxon>Pseudomonas</taxon>
    </lineage>
</organism>
<dbReference type="EMBL" id="CP018743">
    <property type="protein sequence ID" value="APO84375.1"/>
    <property type="molecule type" value="Genomic_DNA"/>
</dbReference>
<keyword evidence="7" id="KW-0346">Stress response</keyword>
<protein>
    <submittedName>
        <fullName evidence="9">Addiction module toxin, HicA family</fullName>
    </submittedName>
</protein>
<dbReference type="Proteomes" id="UP000185146">
    <property type="component" value="Chromosome"/>
</dbReference>
<proteinExistence type="inferred from homology"/>
<keyword evidence="2" id="KW-1277">Toxin-antitoxin system</keyword>
<dbReference type="GO" id="GO:0004519">
    <property type="term" value="F:endonuclease activity"/>
    <property type="evidence" value="ECO:0007669"/>
    <property type="project" value="UniProtKB-KW"/>
</dbReference>
<evidence type="ECO:0000313" key="9">
    <source>
        <dbReference type="EMBL" id="APO84375.1"/>
    </source>
</evidence>
<evidence type="ECO:0000256" key="3">
    <source>
        <dbReference type="ARBA" id="ARBA00022722"/>
    </source>
</evidence>
<dbReference type="InterPro" id="IPR038570">
    <property type="entry name" value="HicA_sf"/>
</dbReference>
<keyword evidence="6" id="KW-0694">RNA-binding</keyword>
<evidence type="ECO:0000313" key="10">
    <source>
        <dbReference type="Proteomes" id="UP000185146"/>
    </source>
</evidence>
<evidence type="ECO:0000256" key="7">
    <source>
        <dbReference type="ARBA" id="ARBA00023016"/>
    </source>
</evidence>
<dbReference type="RefSeq" id="WP_075046392.1">
    <property type="nucleotide sequence ID" value="NZ_CP018743.1"/>
</dbReference>
<accession>A0A1L5PWB6</accession>
<dbReference type="GO" id="GO:0003729">
    <property type="term" value="F:mRNA binding"/>
    <property type="evidence" value="ECO:0007669"/>
    <property type="project" value="InterPro"/>
</dbReference>
<gene>
    <name evidence="9" type="ORF">BL240_24175</name>
</gene>
<evidence type="ECO:0000256" key="4">
    <source>
        <dbReference type="ARBA" id="ARBA00022759"/>
    </source>
</evidence>
<dbReference type="PANTHER" id="PTHR34873">
    <property type="entry name" value="SSR1766 PROTEIN"/>
    <property type="match status" value="1"/>
</dbReference>
<keyword evidence="3" id="KW-0540">Nuclease</keyword>
<keyword evidence="4" id="KW-0255">Endonuclease</keyword>
<evidence type="ECO:0000256" key="1">
    <source>
        <dbReference type="ARBA" id="ARBA00006620"/>
    </source>
</evidence>
<evidence type="ECO:0000256" key="8">
    <source>
        <dbReference type="SAM" id="MobiDB-lite"/>
    </source>
</evidence>
<reference evidence="9 10" key="1">
    <citation type="submission" date="2016-12" db="EMBL/GenBank/DDBJ databases">
        <title>Draft Genome Sequence of Mercury Resistant Pseudomonas DRA525.</title>
        <authorList>
            <person name="Drace K.M."/>
        </authorList>
    </citation>
    <scope>NUCLEOTIDE SEQUENCE [LARGE SCALE GENOMIC DNA]</scope>
    <source>
        <strain evidence="9 10">DRA525</strain>
    </source>
</reference>
<feature type="region of interest" description="Disordered" evidence="8">
    <location>
        <begin position="23"/>
        <end position="46"/>
    </location>
</feature>